<dbReference type="InterPro" id="IPR050147">
    <property type="entry name" value="Ser/Thr_Dehydratase"/>
</dbReference>
<evidence type="ECO:0000256" key="2">
    <source>
        <dbReference type="ARBA" id="ARBA00012093"/>
    </source>
</evidence>
<sequence length="191" mass="20402">MGVGVLKTYRDLLPVTDATPMITLGEGDTPLVKSNRLAAELGCPELYFKLEGCNPTGSFKDRGMVVAIAKALEEGSRAIMCASTGNTSASAAAAFPDSDSRFPPDLARARGYPVEVEYEDVPRAFPLPADWDQYLALLSKKDKARAAAARKTAAGPGQRRPNGAGRHTNPDAVMENFDTFLALMADEPPDK</sequence>
<evidence type="ECO:0000256" key="5">
    <source>
        <dbReference type="ARBA" id="ARBA00041766"/>
    </source>
</evidence>
<feature type="domain" description="Tryptophan synthase beta chain-like PALP" evidence="9">
    <location>
        <begin position="22"/>
        <end position="94"/>
    </location>
</feature>
<dbReference type="SUPFAM" id="SSF53686">
    <property type="entry name" value="Tryptophan synthase beta subunit-like PLP-dependent enzymes"/>
    <property type="match status" value="1"/>
</dbReference>
<evidence type="ECO:0000256" key="1">
    <source>
        <dbReference type="ARBA" id="ARBA00001933"/>
    </source>
</evidence>
<dbReference type="GO" id="GO:0009097">
    <property type="term" value="P:isoleucine biosynthetic process"/>
    <property type="evidence" value="ECO:0007669"/>
    <property type="project" value="TreeGrafter"/>
</dbReference>
<accession>A0AA35X2K7</accession>
<name>A0AA35X2K7_GEOBA</name>
<comment type="catalytic activity">
    <reaction evidence="7">
        <text>L-serine = pyruvate + NH4(+)</text>
        <dbReference type="Rhea" id="RHEA:19169"/>
        <dbReference type="ChEBI" id="CHEBI:15361"/>
        <dbReference type="ChEBI" id="CHEBI:28938"/>
        <dbReference type="ChEBI" id="CHEBI:33384"/>
        <dbReference type="EC" id="4.3.1.17"/>
    </reaction>
</comment>
<evidence type="ECO:0000313" key="11">
    <source>
        <dbReference type="Proteomes" id="UP001174909"/>
    </source>
</evidence>
<dbReference type="InterPro" id="IPR000634">
    <property type="entry name" value="Ser/Thr_deHydtase_PyrdxlP-BS"/>
</dbReference>
<dbReference type="GO" id="GO:0006567">
    <property type="term" value="P:L-threonine catabolic process"/>
    <property type="evidence" value="ECO:0007669"/>
    <property type="project" value="TreeGrafter"/>
</dbReference>
<dbReference type="Pfam" id="PF00291">
    <property type="entry name" value="PALP"/>
    <property type="match status" value="1"/>
</dbReference>
<dbReference type="GO" id="GO:0003941">
    <property type="term" value="F:L-serine ammonia-lyase activity"/>
    <property type="evidence" value="ECO:0007669"/>
    <property type="project" value="UniProtKB-EC"/>
</dbReference>
<dbReference type="EMBL" id="CASHTH010003211">
    <property type="protein sequence ID" value="CAI8041784.1"/>
    <property type="molecule type" value="Genomic_DNA"/>
</dbReference>
<evidence type="ECO:0000256" key="4">
    <source>
        <dbReference type="ARBA" id="ARBA00023239"/>
    </source>
</evidence>
<evidence type="ECO:0000313" key="10">
    <source>
        <dbReference type="EMBL" id="CAI8041784.1"/>
    </source>
</evidence>
<evidence type="ECO:0000259" key="9">
    <source>
        <dbReference type="Pfam" id="PF00291"/>
    </source>
</evidence>
<proteinExistence type="predicted"/>
<dbReference type="GO" id="GO:0004794">
    <property type="term" value="F:threonine deaminase activity"/>
    <property type="evidence" value="ECO:0007669"/>
    <property type="project" value="TreeGrafter"/>
</dbReference>
<dbReference type="PANTHER" id="PTHR48078">
    <property type="entry name" value="THREONINE DEHYDRATASE, MITOCHONDRIAL-RELATED"/>
    <property type="match status" value="1"/>
</dbReference>
<dbReference type="PANTHER" id="PTHR48078:SF6">
    <property type="entry name" value="L-THREONINE DEHYDRATASE CATABOLIC TDCB"/>
    <property type="match status" value="1"/>
</dbReference>
<dbReference type="GO" id="GO:0006565">
    <property type="term" value="P:L-serine catabolic process"/>
    <property type="evidence" value="ECO:0007669"/>
    <property type="project" value="TreeGrafter"/>
</dbReference>
<dbReference type="Gene3D" id="3.40.50.1100">
    <property type="match status" value="2"/>
</dbReference>
<feature type="region of interest" description="Disordered" evidence="8">
    <location>
        <begin position="147"/>
        <end position="172"/>
    </location>
</feature>
<dbReference type="GO" id="GO:0030170">
    <property type="term" value="F:pyridoxal phosphate binding"/>
    <property type="evidence" value="ECO:0007669"/>
    <property type="project" value="InterPro"/>
</dbReference>
<keyword evidence="4" id="KW-0456">Lyase</keyword>
<evidence type="ECO:0000256" key="7">
    <source>
        <dbReference type="ARBA" id="ARBA00049406"/>
    </source>
</evidence>
<organism evidence="10 11">
    <name type="scientific">Geodia barretti</name>
    <name type="common">Barrett's horny sponge</name>
    <dbReference type="NCBI Taxonomy" id="519541"/>
    <lineage>
        <taxon>Eukaryota</taxon>
        <taxon>Metazoa</taxon>
        <taxon>Porifera</taxon>
        <taxon>Demospongiae</taxon>
        <taxon>Heteroscleromorpha</taxon>
        <taxon>Tetractinellida</taxon>
        <taxon>Astrophorina</taxon>
        <taxon>Geodiidae</taxon>
        <taxon>Geodia</taxon>
    </lineage>
</organism>
<dbReference type="EC" id="4.3.1.17" evidence="2"/>
<comment type="cofactor">
    <cofactor evidence="1">
        <name>pyridoxal 5'-phosphate</name>
        <dbReference type="ChEBI" id="CHEBI:597326"/>
    </cofactor>
</comment>
<keyword evidence="3" id="KW-0663">Pyridoxal phosphate</keyword>
<evidence type="ECO:0000256" key="6">
    <source>
        <dbReference type="ARBA" id="ARBA00042605"/>
    </source>
</evidence>
<dbReference type="AlphaFoldDB" id="A0AA35X2K7"/>
<protein>
    <recommendedName>
        <fullName evidence="2">L-serine ammonia-lyase</fullName>
        <ecNumber evidence="2">4.3.1.17</ecNumber>
    </recommendedName>
    <alternativeName>
        <fullName evidence="5">L-serine deaminase</fullName>
    </alternativeName>
    <alternativeName>
        <fullName evidence="6">L-threonine dehydratase</fullName>
    </alternativeName>
</protein>
<dbReference type="Proteomes" id="UP001174909">
    <property type="component" value="Unassembled WGS sequence"/>
</dbReference>
<reference evidence="10" key="1">
    <citation type="submission" date="2023-03" db="EMBL/GenBank/DDBJ databases">
        <authorList>
            <person name="Steffen K."/>
            <person name="Cardenas P."/>
        </authorList>
    </citation>
    <scope>NUCLEOTIDE SEQUENCE</scope>
</reference>
<comment type="caution">
    <text evidence="10">The sequence shown here is derived from an EMBL/GenBank/DDBJ whole genome shotgun (WGS) entry which is preliminary data.</text>
</comment>
<evidence type="ECO:0000256" key="3">
    <source>
        <dbReference type="ARBA" id="ARBA00022898"/>
    </source>
</evidence>
<gene>
    <name evidence="10" type="ORF">GBAR_LOCUS23182</name>
</gene>
<dbReference type="InterPro" id="IPR001926">
    <property type="entry name" value="TrpB-like_PALP"/>
</dbReference>
<keyword evidence="11" id="KW-1185">Reference proteome</keyword>
<dbReference type="PROSITE" id="PS00165">
    <property type="entry name" value="DEHYDRATASE_SER_THR"/>
    <property type="match status" value="1"/>
</dbReference>
<evidence type="ECO:0000256" key="8">
    <source>
        <dbReference type="SAM" id="MobiDB-lite"/>
    </source>
</evidence>
<dbReference type="InterPro" id="IPR036052">
    <property type="entry name" value="TrpB-like_PALP_sf"/>
</dbReference>